<dbReference type="Proteomes" id="UP001634007">
    <property type="component" value="Unassembled WGS sequence"/>
</dbReference>
<dbReference type="AlphaFoldDB" id="A0ABD3JPX1"/>
<evidence type="ECO:0000313" key="10">
    <source>
        <dbReference type="EMBL" id="KAL3726371.1"/>
    </source>
</evidence>
<dbReference type="Pfam" id="PF00067">
    <property type="entry name" value="p450"/>
    <property type="match status" value="2"/>
</dbReference>
<gene>
    <name evidence="10" type="ORF">ACJRO7_031288</name>
</gene>
<evidence type="ECO:0000256" key="1">
    <source>
        <dbReference type="ARBA" id="ARBA00001971"/>
    </source>
</evidence>
<protein>
    <recommendedName>
        <fullName evidence="12">Cytochrome P450</fullName>
    </recommendedName>
</protein>
<reference evidence="10 11" key="1">
    <citation type="submission" date="2024-11" db="EMBL/GenBank/DDBJ databases">
        <title>Chromosome-level genome assembly of Eucalyptus globulus Labill. provides insights into its genome evolution.</title>
        <authorList>
            <person name="Li X."/>
        </authorList>
    </citation>
    <scope>NUCLEOTIDE SEQUENCE [LARGE SCALE GENOMIC DNA]</scope>
    <source>
        <strain evidence="10">CL2024</strain>
        <tissue evidence="10">Fresh tender leaves</tissue>
    </source>
</reference>
<dbReference type="GO" id="GO:0046872">
    <property type="term" value="F:metal ion binding"/>
    <property type="evidence" value="ECO:0007669"/>
    <property type="project" value="UniProtKB-KW"/>
</dbReference>
<comment type="caution">
    <text evidence="10">The sequence shown here is derived from an EMBL/GenBank/DDBJ whole genome shotgun (WGS) entry which is preliminary data.</text>
</comment>
<dbReference type="GO" id="GO:0006629">
    <property type="term" value="P:lipid metabolic process"/>
    <property type="evidence" value="ECO:0007669"/>
    <property type="project" value="UniProtKB-ARBA"/>
</dbReference>
<proteinExistence type="inferred from homology"/>
<evidence type="ECO:0000313" key="11">
    <source>
        <dbReference type="Proteomes" id="UP001634007"/>
    </source>
</evidence>
<keyword evidence="5 9" id="KW-0560">Oxidoreductase</keyword>
<evidence type="ECO:0000256" key="5">
    <source>
        <dbReference type="ARBA" id="ARBA00023002"/>
    </source>
</evidence>
<dbReference type="InterPro" id="IPR036396">
    <property type="entry name" value="Cyt_P450_sf"/>
</dbReference>
<comment type="similarity">
    <text evidence="2 9">Belongs to the cytochrome P450 family.</text>
</comment>
<sequence length="456" mass="52591">MTARTHVFSAIERLQSDARHVSLWDVTVSFLGYFVFSCIVERLTNKNAMLALAKAEGTFRYCGMAFGAARGVITVDPVNIEHMLRTRFSNYPKGKYYRERFRDLLGSGIFNADDAEWKEQRWLAMSEKHSSRFVWHSYDTVWELVHHKLLKLLEARAATPGDDKSLLDIQDVLLQFTFDNICITAFGVLGASLRVEVHEVFSLGHERRLKEAVRIVQEFADKTVSDRRMEMSKLGSLSDRSDILSRLMENKNHDFSDKFLGDFCVSFILADRDTSSVALAWFFWLIYKHPEVEAKVLSQINRIILWRRPPPAWEARQDTVFTQEELTDMVYLQAALSESLDDDVLPDGTELKRGDRVMHCIFSMARVQRWLREDGQRMVCESQFKYVVFNAGPRLCVGKKFTYMQMKMVAASVLWRYSVVVAEGHRSLPKVTTTLYMKHGLPVTLRPRVARPGSSE</sequence>
<keyword evidence="11" id="KW-1185">Reference proteome</keyword>
<keyword evidence="4 8" id="KW-0479">Metal-binding</keyword>
<comment type="cofactor">
    <cofactor evidence="1 8">
        <name>heme</name>
        <dbReference type="ChEBI" id="CHEBI:30413"/>
    </cofactor>
</comment>
<dbReference type="EMBL" id="JBJKBG010000008">
    <property type="protein sequence ID" value="KAL3726371.1"/>
    <property type="molecule type" value="Genomic_DNA"/>
</dbReference>
<organism evidence="10 11">
    <name type="scientific">Eucalyptus globulus</name>
    <name type="common">Tasmanian blue gum</name>
    <dbReference type="NCBI Taxonomy" id="34317"/>
    <lineage>
        <taxon>Eukaryota</taxon>
        <taxon>Viridiplantae</taxon>
        <taxon>Streptophyta</taxon>
        <taxon>Embryophyta</taxon>
        <taxon>Tracheophyta</taxon>
        <taxon>Spermatophyta</taxon>
        <taxon>Magnoliopsida</taxon>
        <taxon>eudicotyledons</taxon>
        <taxon>Gunneridae</taxon>
        <taxon>Pentapetalae</taxon>
        <taxon>rosids</taxon>
        <taxon>malvids</taxon>
        <taxon>Myrtales</taxon>
        <taxon>Myrtaceae</taxon>
        <taxon>Myrtoideae</taxon>
        <taxon>Eucalypteae</taxon>
        <taxon>Eucalyptus</taxon>
    </lineage>
</organism>
<evidence type="ECO:0000256" key="4">
    <source>
        <dbReference type="ARBA" id="ARBA00022723"/>
    </source>
</evidence>
<accession>A0ABD3JPX1</accession>
<dbReference type="InterPro" id="IPR001128">
    <property type="entry name" value="Cyt_P450"/>
</dbReference>
<evidence type="ECO:0000256" key="3">
    <source>
        <dbReference type="ARBA" id="ARBA00022617"/>
    </source>
</evidence>
<dbReference type="InterPro" id="IPR002401">
    <property type="entry name" value="Cyt_P450_E_grp-I"/>
</dbReference>
<keyword evidence="3 8" id="KW-0349">Heme</keyword>
<feature type="binding site" description="axial binding residue" evidence="8">
    <location>
        <position position="396"/>
    </location>
    <ligand>
        <name>heme</name>
        <dbReference type="ChEBI" id="CHEBI:30413"/>
    </ligand>
    <ligandPart>
        <name>Fe</name>
        <dbReference type="ChEBI" id="CHEBI:18248"/>
    </ligandPart>
</feature>
<dbReference type="PANTHER" id="PTHR24296">
    <property type="entry name" value="CYTOCHROME P450"/>
    <property type="match status" value="1"/>
</dbReference>
<dbReference type="GO" id="GO:0004497">
    <property type="term" value="F:monooxygenase activity"/>
    <property type="evidence" value="ECO:0007669"/>
    <property type="project" value="UniProtKB-KW"/>
</dbReference>
<dbReference type="PROSITE" id="PS00086">
    <property type="entry name" value="CYTOCHROME_P450"/>
    <property type="match status" value="1"/>
</dbReference>
<name>A0ABD3JPX1_EUCGL</name>
<evidence type="ECO:0000256" key="9">
    <source>
        <dbReference type="RuleBase" id="RU000461"/>
    </source>
</evidence>
<evidence type="ECO:0008006" key="12">
    <source>
        <dbReference type="Google" id="ProtNLM"/>
    </source>
</evidence>
<dbReference type="InterPro" id="IPR017972">
    <property type="entry name" value="Cyt_P450_CS"/>
</dbReference>
<keyword evidence="6 8" id="KW-0408">Iron</keyword>
<evidence type="ECO:0000256" key="7">
    <source>
        <dbReference type="ARBA" id="ARBA00023033"/>
    </source>
</evidence>
<dbReference type="Gene3D" id="1.10.630.10">
    <property type="entry name" value="Cytochrome P450"/>
    <property type="match status" value="1"/>
</dbReference>
<dbReference type="PRINTS" id="PR00463">
    <property type="entry name" value="EP450I"/>
</dbReference>
<dbReference type="SUPFAM" id="SSF48264">
    <property type="entry name" value="Cytochrome P450"/>
    <property type="match status" value="1"/>
</dbReference>
<evidence type="ECO:0000256" key="2">
    <source>
        <dbReference type="ARBA" id="ARBA00010617"/>
    </source>
</evidence>
<evidence type="ECO:0000256" key="8">
    <source>
        <dbReference type="PIRSR" id="PIRSR602401-1"/>
    </source>
</evidence>
<evidence type="ECO:0000256" key="6">
    <source>
        <dbReference type="ARBA" id="ARBA00023004"/>
    </source>
</evidence>
<keyword evidence="7 9" id="KW-0503">Monooxygenase</keyword>